<dbReference type="OrthoDB" id="10264376at2759"/>
<name>A0A0N4WSD0_HAEPC</name>
<keyword evidence="1 4" id="KW-0853">WD repeat</keyword>
<dbReference type="InterPro" id="IPR001680">
    <property type="entry name" value="WD40_rpt"/>
</dbReference>
<dbReference type="PROSITE" id="PS50082">
    <property type="entry name" value="WD_REPEATS_2"/>
    <property type="match status" value="2"/>
</dbReference>
<protein>
    <submittedName>
        <fullName evidence="9">WD_REPEATS_REGION domain-containing protein</fullName>
    </submittedName>
</protein>
<evidence type="ECO:0000313" key="7">
    <source>
        <dbReference type="EMBL" id="VDO52757.1"/>
    </source>
</evidence>
<dbReference type="SUPFAM" id="SSF50978">
    <property type="entry name" value="WD40 repeat-like"/>
    <property type="match status" value="1"/>
</dbReference>
<comment type="similarity">
    <text evidence="3">Belongs to the WD repeat GAD-1 family.</text>
</comment>
<reference evidence="9" key="1">
    <citation type="submission" date="2017-02" db="UniProtKB">
        <authorList>
            <consortium name="WormBaseParasite"/>
        </authorList>
    </citation>
    <scope>IDENTIFICATION</scope>
</reference>
<keyword evidence="6" id="KW-1133">Transmembrane helix</keyword>
<feature type="transmembrane region" description="Helical" evidence="6">
    <location>
        <begin position="274"/>
        <end position="298"/>
    </location>
</feature>
<dbReference type="Gene3D" id="2.130.10.10">
    <property type="entry name" value="YVTN repeat-like/Quinoprotein amine dehydrogenase"/>
    <property type="match status" value="3"/>
</dbReference>
<dbReference type="SMART" id="SM00320">
    <property type="entry name" value="WD40"/>
    <property type="match status" value="6"/>
</dbReference>
<dbReference type="WBParaSite" id="HPLM_0001443601-mRNA-1">
    <property type="protein sequence ID" value="HPLM_0001443601-mRNA-1"/>
    <property type="gene ID" value="HPLM_0001443601"/>
</dbReference>
<keyword evidence="6" id="KW-0472">Membrane</keyword>
<dbReference type="InterPro" id="IPR051858">
    <property type="entry name" value="WD_repeat_GAD-1"/>
</dbReference>
<dbReference type="AlphaFoldDB" id="A0A0N4WSD0"/>
<dbReference type="CDD" id="cd00200">
    <property type="entry name" value="WD40"/>
    <property type="match status" value="1"/>
</dbReference>
<feature type="region of interest" description="Disordered" evidence="5">
    <location>
        <begin position="561"/>
        <end position="591"/>
    </location>
</feature>
<dbReference type="OMA" id="KGDQYIT"/>
<evidence type="ECO:0000256" key="5">
    <source>
        <dbReference type="SAM" id="MobiDB-lite"/>
    </source>
</evidence>
<feature type="repeat" description="WD" evidence="4">
    <location>
        <begin position="176"/>
        <end position="218"/>
    </location>
</feature>
<evidence type="ECO:0000256" key="3">
    <source>
        <dbReference type="ARBA" id="ARBA00038343"/>
    </source>
</evidence>
<reference evidence="7 8" key="2">
    <citation type="submission" date="2018-11" db="EMBL/GenBank/DDBJ databases">
        <authorList>
            <consortium name="Pathogen Informatics"/>
        </authorList>
    </citation>
    <scope>NUCLEOTIDE SEQUENCE [LARGE SCALE GENOMIC DNA]</scope>
    <source>
        <strain evidence="7 8">MHpl1</strain>
    </source>
</reference>
<evidence type="ECO:0000313" key="9">
    <source>
        <dbReference type="WBParaSite" id="HPLM_0001443601-mRNA-1"/>
    </source>
</evidence>
<dbReference type="PANTHER" id="PTHR16017:SF0">
    <property type="entry name" value="WD REPEAT-CONTAINING PROTEIN 70"/>
    <property type="match status" value="1"/>
</dbReference>
<keyword evidence="6" id="KW-0812">Transmembrane</keyword>
<evidence type="ECO:0000256" key="6">
    <source>
        <dbReference type="SAM" id="Phobius"/>
    </source>
</evidence>
<dbReference type="GO" id="GO:0005634">
    <property type="term" value="C:nucleus"/>
    <property type="evidence" value="ECO:0007669"/>
    <property type="project" value="TreeGrafter"/>
</dbReference>
<evidence type="ECO:0000256" key="2">
    <source>
        <dbReference type="ARBA" id="ARBA00022737"/>
    </source>
</evidence>
<organism evidence="9">
    <name type="scientific">Haemonchus placei</name>
    <name type="common">Barber's pole worm</name>
    <dbReference type="NCBI Taxonomy" id="6290"/>
    <lineage>
        <taxon>Eukaryota</taxon>
        <taxon>Metazoa</taxon>
        <taxon>Ecdysozoa</taxon>
        <taxon>Nematoda</taxon>
        <taxon>Chromadorea</taxon>
        <taxon>Rhabditida</taxon>
        <taxon>Rhabditina</taxon>
        <taxon>Rhabditomorpha</taxon>
        <taxon>Strongyloidea</taxon>
        <taxon>Trichostrongylidae</taxon>
        <taxon>Haemonchus</taxon>
    </lineage>
</organism>
<dbReference type="FunFam" id="2.130.10.10:FF:001319">
    <property type="entry name" value="Gastrulation defective protein 1"/>
    <property type="match status" value="1"/>
</dbReference>
<sequence length="591" mass="66685">RTVEPSAKKTVSCSYRTDTVPGFYDLIIDDFLPMLPPGFVPDKSVIVSSSDSQNKGVDDDDEDFVDYTCSFSVLLPALFIKVSALRFEPNGVRFASGGVDFQVKVFDFQKMDMSLRSDKDLMPCESHIINDIAFSANGESMLVCSTSAQVFLIDRSGKQWAETVRGDQYLVDVSYTKGHTAAVNCCQFNPIIKDEFMTCGDDGTIRLWSLADFKIMTKTINTHRKVIKTKTAGGKRAMPQTCSYSLDGKLIVAGCDDGSIQMWKYGNLYVRTSLFSYFFCNFVFHVFLNTLISFFPALDGPITCIAFSPDSQKVLTRGLDDAMRMWSIKDNKKPILELTDLENAFRSTDCGFSPRGELVYTGTSTPGEDMAGKLLFYSADTFDLVYKIEYPGISCTKIDWHPKLNQILVGLSDGTIRIYYDQQLSTRGVLGCITRPVRRNRASEFVREEMILSPLTLEMFQPRGEEGEEKEVTGFRLKKYLRMRDNQQRPQFRKPADVPIGRSANGRVVASGGSLHSYVAQQMGTMKNKTFLEDTDVRSSILRHAEENPLYVDKAYRKTQPKPIFQEKTTAPEEEEPETELQPVFKMPRLN</sequence>
<dbReference type="Pfam" id="PF00400">
    <property type="entry name" value="WD40"/>
    <property type="match status" value="4"/>
</dbReference>
<evidence type="ECO:0000313" key="8">
    <source>
        <dbReference type="Proteomes" id="UP000268014"/>
    </source>
</evidence>
<gene>
    <name evidence="7" type="ORF">HPLM_LOCUS14428</name>
</gene>
<dbReference type="PANTHER" id="PTHR16017">
    <property type="entry name" value="GASTRULATION DEFECTIVE PROTEIN 1-RELATED"/>
    <property type="match status" value="1"/>
</dbReference>
<dbReference type="InterPro" id="IPR036322">
    <property type="entry name" value="WD40_repeat_dom_sf"/>
</dbReference>
<evidence type="ECO:0000256" key="4">
    <source>
        <dbReference type="PROSITE-ProRule" id="PRU00221"/>
    </source>
</evidence>
<keyword evidence="2" id="KW-0677">Repeat</keyword>
<proteinExistence type="inferred from homology"/>
<evidence type="ECO:0000256" key="1">
    <source>
        <dbReference type="ARBA" id="ARBA00022574"/>
    </source>
</evidence>
<feature type="repeat" description="WD" evidence="4">
    <location>
        <begin position="295"/>
        <end position="336"/>
    </location>
</feature>
<dbReference type="InterPro" id="IPR015943">
    <property type="entry name" value="WD40/YVTN_repeat-like_dom_sf"/>
</dbReference>
<dbReference type="PROSITE" id="PS50294">
    <property type="entry name" value="WD_REPEATS_REGION"/>
    <property type="match status" value="2"/>
</dbReference>
<dbReference type="STRING" id="6290.A0A0N4WSD0"/>
<dbReference type="GO" id="GO:0035861">
    <property type="term" value="C:site of double-strand break"/>
    <property type="evidence" value="ECO:0007669"/>
    <property type="project" value="TreeGrafter"/>
</dbReference>
<keyword evidence="8" id="KW-1185">Reference proteome</keyword>
<dbReference type="Proteomes" id="UP000268014">
    <property type="component" value="Unassembled WGS sequence"/>
</dbReference>
<dbReference type="EMBL" id="UZAF01018563">
    <property type="protein sequence ID" value="VDO52757.1"/>
    <property type="molecule type" value="Genomic_DNA"/>
</dbReference>
<accession>A0A0N4WSD0</accession>